<organism evidence="2 3">
    <name type="scientific">Cetraspora pellucida</name>
    <dbReference type="NCBI Taxonomy" id="1433469"/>
    <lineage>
        <taxon>Eukaryota</taxon>
        <taxon>Fungi</taxon>
        <taxon>Fungi incertae sedis</taxon>
        <taxon>Mucoromycota</taxon>
        <taxon>Glomeromycotina</taxon>
        <taxon>Glomeromycetes</taxon>
        <taxon>Diversisporales</taxon>
        <taxon>Gigasporaceae</taxon>
        <taxon>Cetraspora</taxon>
    </lineage>
</organism>
<dbReference type="PANTHER" id="PTHR43628">
    <property type="entry name" value="ACTIVATOR OF C KINASE PROTEIN 1-RELATED"/>
    <property type="match status" value="1"/>
</dbReference>
<dbReference type="Gene3D" id="1.25.40.10">
    <property type="entry name" value="Tetratricopeptide repeat domain"/>
    <property type="match status" value="1"/>
</dbReference>
<evidence type="ECO:0000313" key="3">
    <source>
        <dbReference type="Proteomes" id="UP000789759"/>
    </source>
</evidence>
<accession>A0A9N9BQQ3</accession>
<dbReference type="SUPFAM" id="SSF56112">
    <property type="entry name" value="Protein kinase-like (PK-like)"/>
    <property type="match status" value="1"/>
</dbReference>
<proteinExistence type="predicted"/>
<dbReference type="InterPro" id="IPR011990">
    <property type="entry name" value="TPR-like_helical_dom_sf"/>
</dbReference>
<dbReference type="Proteomes" id="UP000789759">
    <property type="component" value="Unassembled WGS sequence"/>
</dbReference>
<dbReference type="SUPFAM" id="SSF81901">
    <property type="entry name" value="HCP-like"/>
    <property type="match status" value="1"/>
</dbReference>
<evidence type="ECO:0000313" key="2">
    <source>
        <dbReference type="EMBL" id="CAG8576444.1"/>
    </source>
</evidence>
<comment type="caution">
    <text evidence="2">The sequence shown here is derived from an EMBL/GenBank/DDBJ whole genome shotgun (WGS) entry which is preliminary data.</text>
</comment>
<gene>
    <name evidence="2" type="ORF">CPELLU_LOCUS5887</name>
</gene>
<name>A0A9N9BQQ3_9GLOM</name>
<feature type="domain" description="Serine-threonine/tyrosine-protein kinase catalytic" evidence="1">
    <location>
        <begin position="77"/>
        <end position="139"/>
    </location>
</feature>
<evidence type="ECO:0000259" key="1">
    <source>
        <dbReference type="Pfam" id="PF07714"/>
    </source>
</evidence>
<dbReference type="Gene3D" id="1.10.510.10">
    <property type="entry name" value="Transferase(Phosphotransferase) domain 1"/>
    <property type="match status" value="1"/>
</dbReference>
<protein>
    <submittedName>
        <fullName evidence="2">16724_t:CDS:1</fullName>
    </submittedName>
</protein>
<dbReference type="InterPro" id="IPR006597">
    <property type="entry name" value="Sel1-like"/>
</dbReference>
<dbReference type="PANTHER" id="PTHR43628:SF1">
    <property type="entry name" value="CHITIN SYNTHASE REGULATORY FACTOR 2-RELATED"/>
    <property type="match status" value="1"/>
</dbReference>
<dbReference type="EMBL" id="CAJVQA010003516">
    <property type="protein sequence ID" value="CAG8576444.1"/>
    <property type="molecule type" value="Genomic_DNA"/>
</dbReference>
<dbReference type="SMART" id="SM00671">
    <property type="entry name" value="SEL1"/>
    <property type="match status" value="5"/>
</dbReference>
<dbReference type="InterPro" id="IPR011009">
    <property type="entry name" value="Kinase-like_dom_sf"/>
</dbReference>
<dbReference type="Pfam" id="PF07714">
    <property type="entry name" value="PK_Tyr_Ser-Thr"/>
    <property type="match status" value="1"/>
</dbReference>
<dbReference type="GO" id="GO:0004672">
    <property type="term" value="F:protein kinase activity"/>
    <property type="evidence" value="ECO:0007669"/>
    <property type="project" value="InterPro"/>
</dbReference>
<dbReference type="Pfam" id="PF08238">
    <property type="entry name" value="Sel1"/>
    <property type="match status" value="5"/>
</dbReference>
<dbReference type="InterPro" id="IPR001245">
    <property type="entry name" value="Ser-Thr/Tyr_kinase_cat_dom"/>
</dbReference>
<keyword evidence="3" id="KW-1185">Reference proteome</keyword>
<sequence length="348" mass="39606">MPSFIKTSSYVQKSLFFERVERNFNNKCSKRYSTFANTQVTELEIFKKGFHVVTKRFSSDFSPKSYKDNDVTNIKEIASELSWARKLDIAQQLADAIKFMHENEIIHGNLHSDNIFIYANNLKLLDFVQNMSHFQTEESYRPTKEICQLSELTIDMLNDASIDFIEKAQTAYIALYTGIGKWIPKDEKKAFELGQKSAKGGYIEAYNILGVCYSEGKGTQINEKKSFECFQKVAKGGFAVGQYNLAFNYRYGKGTKMNKTKAFESYQKSAEGGYIDAFNNLGYCYTNGIGTDVNFGKAFECYQKAAEKGLAIGKYNLATNYQYGEGTAVNETKAFDLYQESIKVDTHF</sequence>
<dbReference type="OrthoDB" id="2441579at2759"/>
<dbReference type="InterPro" id="IPR052945">
    <property type="entry name" value="Mitotic_Regulator"/>
</dbReference>
<dbReference type="AlphaFoldDB" id="A0A9N9BQQ3"/>
<reference evidence="2" key="1">
    <citation type="submission" date="2021-06" db="EMBL/GenBank/DDBJ databases">
        <authorList>
            <person name="Kallberg Y."/>
            <person name="Tangrot J."/>
            <person name="Rosling A."/>
        </authorList>
    </citation>
    <scope>NUCLEOTIDE SEQUENCE</scope>
    <source>
        <strain evidence="2">FL966</strain>
    </source>
</reference>